<keyword evidence="4" id="KW-0547">Nucleotide-binding</keyword>
<evidence type="ECO:0000256" key="2">
    <source>
        <dbReference type="ARBA" id="ARBA00004906"/>
    </source>
</evidence>
<dbReference type="InterPro" id="IPR000608">
    <property type="entry name" value="UBC"/>
</dbReference>
<evidence type="ECO:0000256" key="1">
    <source>
        <dbReference type="ARBA" id="ARBA00000485"/>
    </source>
</evidence>
<reference evidence="8" key="1">
    <citation type="submission" date="2021-01" db="EMBL/GenBank/DDBJ databases">
        <authorList>
            <consortium name="Genoscope - CEA"/>
            <person name="William W."/>
        </authorList>
    </citation>
    <scope>NUCLEOTIDE SEQUENCE</scope>
</reference>
<name>A0A8S1NQN0_PARPR</name>
<evidence type="ECO:0000256" key="6">
    <source>
        <dbReference type="ARBA" id="ARBA00022840"/>
    </source>
</evidence>
<feature type="domain" description="UBC core" evidence="7">
    <location>
        <begin position="1"/>
        <end position="148"/>
    </location>
</feature>
<evidence type="ECO:0000256" key="5">
    <source>
        <dbReference type="ARBA" id="ARBA00022786"/>
    </source>
</evidence>
<comment type="catalytic activity">
    <reaction evidence="1">
        <text>S-ubiquitinyl-[E1 ubiquitin-activating enzyme]-L-cysteine + [E2 ubiquitin-conjugating enzyme]-L-cysteine = [E1 ubiquitin-activating enzyme]-L-cysteine + S-ubiquitinyl-[E2 ubiquitin-conjugating enzyme]-L-cysteine.</text>
        <dbReference type="EC" id="2.3.2.23"/>
    </reaction>
</comment>
<protein>
    <recommendedName>
        <fullName evidence="7">UBC core domain-containing protein</fullName>
    </recommendedName>
</protein>
<dbReference type="Pfam" id="PF00179">
    <property type="entry name" value="UQ_con"/>
    <property type="match status" value="1"/>
</dbReference>
<comment type="pathway">
    <text evidence="2">Protein modification; protein ubiquitination.</text>
</comment>
<keyword evidence="5" id="KW-0833">Ubl conjugation pathway</keyword>
<gene>
    <name evidence="8" type="ORF">PPRIM_AZ9-3.1.T0950110</name>
</gene>
<proteinExistence type="predicted"/>
<evidence type="ECO:0000313" key="9">
    <source>
        <dbReference type="Proteomes" id="UP000688137"/>
    </source>
</evidence>
<keyword evidence="3" id="KW-0808">Transferase</keyword>
<dbReference type="SMART" id="SM00212">
    <property type="entry name" value="UBCc"/>
    <property type="match status" value="1"/>
</dbReference>
<evidence type="ECO:0000256" key="4">
    <source>
        <dbReference type="ARBA" id="ARBA00022741"/>
    </source>
</evidence>
<dbReference type="EMBL" id="CAJJDM010000098">
    <property type="protein sequence ID" value="CAD8094320.1"/>
    <property type="molecule type" value="Genomic_DNA"/>
</dbReference>
<organism evidence="8 9">
    <name type="scientific">Paramecium primaurelia</name>
    <dbReference type="NCBI Taxonomy" id="5886"/>
    <lineage>
        <taxon>Eukaryota</taxon>
        <taxon>Sar</taxon>
        <taxon>Alveolata</taxon>
        <taxon>Ciliophora</taxon>
        <taxon>Intramacronucleata</taxon>
        <taxon>Oligohymenophorea</taxon>
        <taxon>Peniculida</taxon>
        <taxon>Parameciidae</taxon>
        <taxon>Paramecium</taxon>
    </lineage>
</organism>
<dbReference type="OMA" id="QYNATAR"/>
<dbReference type="PROSITE" id="PS50127">
    <property type="entry name" value="UBC_2"/>
    <property type="match status" value="1"/>
</dbReference>
<keyword evidence="6" id="KW-0067">ATP-binding</keyword>
<dbReference type="Proteomes" id="UP000688137">
    <property type="component" value="Unassembled WGS sequence"/>
</dbReference>
<sequence length="148" mass="17236">MALKRIKKELEDLPKDLPTNCSVNLFEDQDLYKWKATIVGSEGSFYQGGRFNLQIEIPNDYPFRPPKVWFLTPIYHPNINSHGQLSLDVLKDQWSPALKISKILSIICEVLEDPNPDDPLDPEIAKIYKFNKQLFIKNVQEWIQKHAN</sequence>
<dbReference type="GO" id="GO:0005524">
    <property type="term" value="F:ATP binding"/>
    <property type="evidence" value="ECO:0007669"/>
    <property type="project" value="UniProtKB-KW"/>
</dbReference>
<dbReference type="GO" id="GO:0061631">
    <property type="term" value="F:ubiquitin conjugating enzyme activity"/>
    <property type="evidence" value="ECO:0007669"/>
    <property type="project" value="UniProtKB-EC"/>
</dbReference>
<keyword evidence="9" id="KW-1185">Reference proteome</keyword>
<evidence type="ECO:0000313" key="8">
    <source>
        <dbReference type="EMBL" id="CAD8094320.1"/>
    </source>
</evidence>
<dbReference type="AlphaFoldDB" id="A0A8S1NQN0"/>
<accession>A0A8S1NQN0</accession>
<evidence type="ECO:0000256" key="3">
    <source>
        <dbReference type="ARBA" id="ARBA00022679"/>
    </source>
</evidence>
<dbReference type="PANTHER" id="PTHR24068">
    <property type="entry name" value="UBIQUITIN-CONJUGATING ENZYME E2"/>
    <property type="match status" value="1"/>
</dbReference>
<dbReference type="FunFam" id="3.10.110.10:FF:000101">
    <property type="entry name" value="Ubiquitin-conjugating enzyme E2 D2"/>
    <property type="match status" value="1"/>
</dbReference>
<comment type="caution">
    <text evidence="8">The sequence shown here is derived from an EMBL/GenBank/DDBJ whole genome shotgun (WGS) entry which is preliminary data.</text>
</comment>
<evidence type="ECO:0000259" key="7">
    <source>
        <dbReference type="PROSITE" id="PS50127"/>
    </source>
</evidence>